<accession>A0A8K0JJ68</accession>
<organism evidence="3 4">
    <name type="scientific">Filobasidium floriforme</name>
    <dbReference type="NCBI Taxonomy" id="5210"/>
    <lineage>
        <taxon>Eukaryota</taxon>
        <taxon>Fungi</taxon>
        <taxon>Dikarya</taxon>
        <taxon>Basidiomycota</taxon>
        <taxon>Agaricomycotina</taxon>
        <taxon>Tremellomycetes</taxon>
        <taxon>Filobasidiales</taxon>
        <taxon>Filobasidiaceae</taxon>
        <taxon>Filobasidium</taxon>
    </lineage>
</organism>
<feature type="compositionally biased region" description="Polar residues" evidence="1">
    <location>
        <begin position="603"/>
        <end position="615"/>
    </location>
</feature>
<evidence type="ECO:0000259" key="2">
    <source>
        <dbReference type="Pfam" id="PF08550"/>
    </source>
</evidence>
<feature type="compositionally biased region" description="Polar residues" evidence="1">
    <location>
        <begin position="777"/>
        <end position="799"/>
    </location>
</feature>
<dbReference type="GO" id="GO:0005773">
    <property type="term" value="C:vacuole"/>
    <property type="evidence" value="ECO:0007669"/>
    <property type="project" value="GOC"/>
</dbReference>
<comment type="caution">
    <text evidence="3">The sequence shown here is derived from an EMBL/GenBank/DDBJ whole genome shotgun (WGS) entry which is preliminary data.</text>
</comment>
<dbReference type="InterPro" id="IPR013860">
    <property type="entry name" value="AreA_GATA"/>
</dbReference>
<feature type="region of interest" description="Disordered" evidence="1">
    <location>
        <begin position="283"/>
        <end position="321"/>
    </location>
</feature>
<feature type="region of interest" description="Disordered" evidence="1">
    <location>
        <begin position="863"/>
        <end position="893"/>
    </location>
</feature>
<feature type="compositionally biased region" description="Basic and acidic residues" evidence="1">
    <location>
        <begin position="714"/>
        <end position="724"/>
    </location>
</feature>
<dbReference type="AlphaFoldDB" id="A0A8K0JJ68"/>
<feature type="compositionally biased region" description="Polar residues" evidence="1">
    <location>
        <begin position="529"/>
        <end position="546"/>
    </location>
</feature>
<feature type="compositionally biased region" description="Low complexity" evidence="1">
    <location>
        <begin position="634"/>
        <end position="679"/>
    </location>
</feature>
<dbReference type="GO" id="GO:0042149">
    <property type="term" value="P:cellular response to glucose starvation"/>
    <property type="evidence" value="ECO:0007669"/>
    <property type="project" value="TreeGrafter"/>
</dbReference>
<evidence type="ECO:0000313" key="3">
    <source>
        <dbReference type="EMBL" id="KAG7530588.1"/>
    </source>
</evidence>
<feature type="domain" description="Nitrogen regulatory protein areA GATA-like" evidence="2">
    <location>
        <begin position="48"/>
        <end position="75"/>
    </location>
</feature>
<feature type="compositionally biased region" description="Polar residues" evidence="1">
    <location>
        <begin position="740"/>
        <end position="749"/>
    </location>
</feature>
<feature type="compositionally biased region" description="Polar residues" evidence="1">
    <location>
        <begin position="455"/>
        <end position="472"/>
    </location>
</feature>
<dbReference type="Proteomes" id="UP000812966">
    <property type="component" value="Unassembled WGS sequence"/>
</dbReference>
<gene>
    <name evidence="3" type="ORF">FFLO_04951</name>
</gene>
<feature type="compositionally biased region" description="Low complexity" evidence="1">
    <location>
        <begin position="473"/>
        <end position="486"/>
    </location>
</feature>
<feature type="region of interest" description="Disordered" evidence="1">
    <location>
        <begin position="333"/>
        <end position="847"/>
    </location>
</feature>
<sequence>MAQVVPSLTSLPIDSTAAPSVEDIQARLPSICVDYLSHDWAEEDVWASWRSMTRHKNEIANGVRLENASWRTWWKQRNKLKTISPETLNWLKDSDVTWLYGPLHTAVEPVPPPKVATAEERLGLSRADSGTVNGVPTKPILKHRTLSEMLSIPNPSSPILEAVRAEEVDDHDLDESRPILLHTKSDTNIVTKGHHQRRKSPPRGPITSGSRTPQDNPSSGQRTPVEGVLPPAQASKKHISFNTFVEQCIAVDDPEEIPGIEGTAIDEQDEDDDEDDDAVLEMRSMSSASSSARSNSIRSNSTRSSRPSLSRQGSSSSQPDHMTIAKIAPTMLKTMGDFPSPSPQLAYAPTGEYAERHGGGDEDDVHDDEQVDAAYKQQASSGYPVGNAKGGDVDGVSPEPVTSPTWDDEDDYAVGFDYFSGPDLGVGDEYDTAAKRGGAGTRTVQTHLGGGASYGKQQAATVGQAPQQPKWRSSSSGTSSSSTSGTASPNTKTPTSYSPNKVSSPTSPENAGISSPPQPGRSILKIRTPGSQQPYYEETSPTNSHFNWKPSAATGQGGLEQGVRRVIKEPVAGSLPSYDVNDSYFGQTGSGGAGNETPPLQPLVSTEKASGSTSPGRDGESRGRSAVRTGVNIAERSASRGTGSAAATSISPSSSRMAAQPPTNAKSSSKSSTATADASGPKSPPLATDKPSAPQVQRPVGLGGTMPKDSVAMMKEEKAEKAAAPEDEVESEEYVPDRGSTPTPHSSPQVAIRPLVDTSPASLPHAQTVHVPGKKQASGSVSAAEQSASTLKAQNNVTSIGRRHQRGASMPSGSSAGQTGGSGGYFKSSLNQQHGRGGDEGDGSLMSNLATTAKDLFGALWTYGGQQNNAGTPTSENGDSKRDSNKDFSSDAA</sequence>
<feature type="compositionally biased region" description="Polar residues" evidence="1">
    <location>
        <begin position="864"/>
        <end position="877"/>
    </location>
</feature>
<feature type="compositionally biased region" description="Basic residues" evidence="1">
    <location>
        <begin position="192"/>
        <end position="201"/>
    </location>
</feature>
<feature type="compositionally biased region" description="Polar residues" evidence="1">
    <location>
        <begin position="207"/>
        <end position="222"/>
    </location>
</feature>
<feature type="compositionally biased region" description="Low complexity" evidence="1">
    <location>
        <begin position="283"/>
        <end position="317"/>
    </location>
</feature>
<dbReference type="EMBL" id="JABELV010000114">
    <property type="protein sequence ID" value="KAG7530588.1"/>
    <property type="molecule type" value="Genomic_DNA"/>
</dbReference>
<evidence type="ECO:0000256" key="1">
    <source>
        <dbReference type="SAM" id="MobiDB-lite"/>
    </source>
</evidence>
<dbReference type="Pfam" id="PF08550">
    <property type="entry name" value="GATA_AreA"/>
    <property type="match status" value="1"/>
</dbReference>
<dbReference type="GO" id="GO:0007039">
    <property type="term" value="P:protein catabolic process in the vacuole"/>
    <property type="evidence" value="ECO:0007669"/>
    <property type="project" value="TreeGrafter"/>
</dbReference>
<reference evidence="3" key="1">
    <citation type="submission" date="2020-04" db="EMBL/GenBank/DDBJ databases">
        <title>Analysis of mating type loci in Filobasidium floriforme.</title>
        <authorList>
            <person name="Nowrousian M."/>
        </authorList>
    </citation>
    <scope>NUCLEOTIDE SEQUENCE</scope>
    <source>
        <strain evidence="3">CBS 6242</strain>
    </source>
</reference>
<dbReference type="OrthoDB" id="5563539at2759"/>
<feature type="compositionally biased region" description="Polar residues" evidence="1">
    <location>
        <begin position="487"/>
        <end position="515"/>
    </location>
</feature>
<feature type="compositionally biased region" description="Acidic residues" evidence="1">
    <location>
        <begin position="725"/>
        <end position="734"/>
    </location>
</feature>
<feature type="compositionally biased region" description="Basic and acidic residues" evidence="1">
    <location>
        <begin position="878"/>
        <end position="893"/>
    </location>
</feature>
<keyword evidence="4" id="KW-1185">Reference proteome</keyword>
<dbReference type="PANTHER" id="PTHR28051:SF1">
    <property type="entry name" value="PROTEIN MTL1-RELATED"/>
    <property type="match status" value="1"/>
</dbReference>
<feature type="compositionally biased region" description="Acidic residues" evidence="1">
    <location>
        <begin position="361"/>
        <end position="371"/>
    </location>
</feature>
<evidence type="ECO:0000313" key="4">
    <source>
        <dbReference type="Proteomes" id="UP000812966"/>
    </source>
</evidence>
<dbReference type="PANTHER" id="PTHR28051">
    <property type="entry name" value="PROTEIN MTL1-RELATED"/>
    <property type="match status" value="1"/>
</dbReference>
<protein>
    <recommendedName>
        <fullName evidence="2">Nitrogen regulatory protein areA GATA-like domain-containing protein</fullName>
    </recommendedName>
</protein>
<name>A0A8K0JJ68_9TREE</name>
<proteinExistence type="predicted"/>
<feature type="region of interest" description="Disordered" evidence="1">
    <location>
        <begin position="170"/>
        <end position="228"/>
    </location>
</feature>
<dbReference type="InterPro" id="IPR052292">
    <property type="entry name" value="Glucose_repression_reg"/>
</dbReference>